<name>A0ACA9LGQ3_9GLOM</name>
<accession>A0ACA9LGQ3</accession>
<evidence type="ECO:0000313" key="1">
    <source>
        <dbReference type="EMBL" id="CAG8528637.1"/>
    </source>
</evidence>
<keyword evidence="2" id="KW-1185">Reference proteome</keyword>
<sequence length="90" mass="10462">MESFKRWNEQIQKTIDERFSKLEQNNQATPVTIESPPETRDDQALAMDRDTTFFNKNIEAEGEKFDAMATGRTKFSKPHALQIDATWHNS</sequence>
<reference evidence="1" key="1">
    <citation type="submission" date="2021-06" db="EMBL/GenBank/DDBJ databases">
        <authorList>
            <person name="Kallberg Y."/>
            <person name="Tangrot J."/>
            <person name="Rosling A."/>
        </authorList>
    </citation>
    <scope>NUCLEOTIDE SEQUENCE</scope>
    <source>
        <strain evidence="1">IL203A</strain>
    </source>
</reference>
<gene>
    <name evidence="1" type="ORF">DHETER_LOCUS4263</name>
</gene>
<dbReference type="Proteomes" id="UP000789702">
    <property type="component" value="Unassembled WGS sequence"/>
</dbReference>
<organism evidence="1 2">
    <name type="scientific">Dentiscutata heterogama</name>
    <dbReference type="NCBI Taxonomy" id="1316150"/>
    <lineage>
        <taxon>Eukaryota</taxon>
        <taxon>Fungi</taxon>
        <taxon>Fungi incertae sedis</taxon>
        <taxon>Mucoromycota</taxon>
        <taxon>Glomeromycotina</taxon>
        <taxon>Glomeromycetes</taxon>
        <taxon>Diversisporales</taxon>
        <taxon>Gigasporaceae</taxon>
        <taxon>Dentiscutata</taxon>
    </lineage>
</organism>
<evidence type="ECO:0000313" key="2">
    <source>
        <dbReference type="Proteomes" id="UP000789702"/>
    </source>
</evidence>
<dbReference type="EMBL" id="CAJVPU010004159">
    <property type="protein sequence ID" value="CAG8528637.1"/>
    <property type="molecule type" value="Genomic_DNA"/>
</dbReference>
<protein>
    <submittedName>
        <fullName evidence="1">10618_t:CDS:1</fullName>
    </submittedName>
</protein>
<proteinExistence type="predicted"/>
<comment type="caution">
    <text evidence="1">The sequence shown here is derived from an EMBL/GenBank/DDBJ whole genome shotgun (WGS) entry which is preliminary data.</text>
</comment>